<evidence type="ECO:0000256" key="6">
    <source>
        <dbReference type="ARBA" id="ARBA00022840"/>
    </source>
</evidence>
<organism evidence="9 10">
    <name type="scientific">Euplotes crassus</name>
    <dbReference type="NCBI Taxonomy" id="5936"/>
    <lineage>
        <taxon>Eukaryota</taxon>
        <taxon>Sar</taxon>
        <taxon>Alveolata</taxon>
        <taxon>Ciliophora</taxon>
        <taxon>Intramacronucleata</taxon>
        <taxon>Spirotrichea</taxon>
        <taxon>Hypotrichia</taxon>
        <taxon>Euplotida</taxon>
        <taxon>Euplotidae</taxon>
        <taxon>Moneuplotes</taxon>
    </lineage>
</organism>
<proteinExistence type="predicted"/>
<keyword evidence="2" id="KW-0723">Serine/threonine-protein kinase</keyword>
<dbReference type="PROSITE" id="PS50011">
    <property type="entry name" value="PROTEIN_KINASE_DOM"/>
    <property type="match status" value="1"/>
</dbReference>
<evidence type="ECO:0000256" key="1">
    <source>
        <dbReference type="ARBA" id="ARBA00011245"/>
    </source>
</evidence>
<gene>
    <name evidence="9" type="ORF">ECRASSUSDP1_LOCUS27727</name>
</gene>
<dbReference type="AlphaFoldDB" id="A0AAD1Y7K7"/>
<dbReference type="FunFam" id="1.10.510.10:FF:000571">
    <property type="entry name" value="Maternal embryonic leucine zipper kinase"/>
    <property type="match status" value="1"/>
</dbReference>
<protein>
    <recommendedName>
        <fullName evidence="8">Protein kinase domain-containing protein</fullName>
    </recommendedName>
</protein>
<dbReference type="InterPro" id="IPR050205">
    <property type="entry name" value="CDPK_Ser/Thr_kinases"/>
</dbReference>
<evidence type="ECO:0000256" key="5">
    <source>
        <dbReference type="ARBA" id="ARBA00022777"/>
    </source>
</evidence>
<keyword evidence="10" id="KW-1185">Reference proteome</keyword>
<accession>A0AAD1Y7K7</accession>
<dbReference type="EMBL" id="CAMPGE010028612">
    <property type="protein sequence ID" value="CAI2386124.1"/>
    <property type="molecule type" value="Genomic_DNA"/>
</dbReference>
<evidence type="ECO:0000256" key="3">
    <source>
        <dbReference type="ARBA" id="ARBA00022679"/>
    </source>
</evidence>
<dbReference type="PANTHER" id="PTHR24349">
    <property type="entry name" value="SERINE/THREONINE-PROTEIN KINASE"/>
    <property type="match status" value="1"/>
</dbReference>
<keyword evidence="6" id="KW-0067">ATP-binding</keyword>
<evidence type="ECO:0000259" key="8">
    <source>
        <dbReference type="PROSITE" id="PS50011"/>
    </source>
</evidence>
<evidence type="ECO:0000256" key="7">
    <source>
        <dbReference type="SAM" id="MobiDB-lite"/>
    </source>
</evidence>
<dbReference type="Pfam" id="PF00069">
    <property type="entry name" value="Pkinase"/>
    <property type="match status" value="1"/>
</dbReference>
<evidence type="ECO:0000313" key="9">
    <source>
        <dbReference type="EMBL" id="CAI2386124.1"/>
    </source>
</evidence>
<dbReference type="InterPro" id="IPR000719">
    <property type="entry name" value="Prot_kinase_dom"/>
</dbReference>
<feature type="region of interest" description="Disordered" evidence="7">
    <location>
        <begin position="477"/>
        <end position="499"/>
    </location>
</feature>
<evidence type="ECO:0000256" key="2">
    <source>
        <dbReference type="ARBA" id="ARBA00022527"/>
    </source>
</evidence>
<keyword evidence="3" id="KW-0808">Transferase</keyword>
<keyword evidence="5" id="KW-0418">Kinase</keyword>
<sequence length="499" mass="57466">MLKRYKRGKDFWKDQSHSDNQSIQNLFSVKLNEEPIEHFYKLGHVFGSGDGFILKEAASIADPSFRVAVKVYKLNGLTSKLLPIAREVSALRSFDHPSFPKIQEIFKNRNKIYVICDIWKGKRLYDLIFESKISESDTKIIIKQLLKAIAYCHSKNIMHRNLRPENIMVEPETLQLKVINFDSSSYFSTKGDLNTCLGEPYYVAPEVLGGKYNKESDVWSIGVLCYLMLTGCPPFQDEDHQRIYYKILKKPLKFCRSQWIYLSQNSAKFVQQLCVKDPAKRMKIEEALDHGWLVDSTNEIPILPQNIIDNFNQNATLSIFRKEVISLYLSTIDAKILARWNKLYDHAYCSATGKANLTKFIQASSSIKYFDQLSDCTPSQDNSERKDQAEYISYSNFLAAMVDFKADLPKFSLQSILVHFGVDIDQEVDIQTLECYLKRKGHKHFKRKAAVLYKDILGELSNTPLCNQEVRLDSSEAKSSNQEFIEEKKEGCHEDGVLN</sequence>
<feature type="domain" description="Protein kinase" evidence="8">
    <location>
        <begin position="40"/>
        <end position="293"/>
    </location>
</feature>
<dbReference type="SUPFAM" id="SSF56112">
    <property type="entry name" value="Protein kinase-like (PK-like)"/>
    <property type="match status" value="1"/>
</dbReference>
<keyword evidence="4" id="KW-0547">Nucleotide-binding</keyword>
<dbReference type="Gene3D" id="1.10.510.10">
    <property type="entry name" value="Transferase(Phosphotransferase) domain 1"/>
    <property type="match status" value="1"/>
</dbReference>
<comment type="caution">
    <text evidence="9">The sequence shown here is derived from an EMBL/GenBank/DDBJ whole genome shotgun (WGS) entry which is preliminary data.</text>
</comment>
<dbReference type="GO" id="GO:0005524">
    <property type="term" value="F:ATP binding"/>
    <property type="evidence" value="ECO:0007669"/>
    <property type="project" value="UniProtKB-KW"/>
</dbReference>
<dbReference type="InterPro" id="IPR011009">
    <property type="entry name" value="Kinase-like_dom_sf"/>
</dbReference>
<comment type="subunit">
    <text evidence="1">Monomer.</text>
</comment>
<evidence type="ECO:0000256" key="4">
    <source>
        <dbReference type="ARBA" id="ARBA00022741"/>
    </source>
</evidence>
<dbReference type="Proteomes" id="UP001295684">
    <property type="component" value="Unassembled WGS sequence"/>
</dbReference>
<reference evidence="9" key="1">
    <citation type="submission" date="2023-07" db="EMBL/GenBank/DDBJ databases">
        <authorList>
            <consortium name="AG Swart"/>
            <person name="Singh M."/>
            <person name="Singh A."/>
            <person name="Seah K."/>
            <person name="Emmerich C."/>
        </authorList>
    </citation>
    <scope>NUCLEOTIDE SEQUENCE</scope>
    <source>
        <strain evidence="9">DP1</strain>
    </source>
</reference>
<evidence type="ECO:0000313" key="10">
    <source>
        <dbReference type="Proteomes" id="UP001295684"/>
    </source>
</evidence>
<feature type="compositionally biased region" description="Basic and acidic residues" evidence="7">
    <location>
        <begin position="485"/>
        <end position="499"/>
    </location>
</feature>
<dbReference type="GO" id="GO:0004674">
    <property type="term" value="F:protein serine/threonine kinase activity"/>
    <property type="evidence" value="ECO:0007669"/>
    <property type="project" value="UniProtKB-KW"/>
</dbReference>
<name>A0AAD1Y7K7_EUPCR</name>